<dbReference type="EMBL" id="CP048000">
    <property type="protein sequence ID" value="QHQ63289.1"/>
    <property type="molecule type" value="Genomic_DNA"/>
</dbReference>
<dbReference type="InterPro" id="IPR009537">
    <property type="entry name" value="DUF1156"/>
</dbReference>
<keyword evidence="3" id="KW-1185">Reference proteome</keyword>
<dbReference type="NCBIfam" id="NF042963">
    <property type="entry name" value="DUF1156_antiphage"/>
    <property type="match status" value="1"/>
</dbReference>
<organism evidence="2 3">
    <name type="scientific">Anaerocolumna sedimenticola</name>
    <dbReference type="NCBI Taxonomy" id="2696063"/>
    <lineage>
        <taxon>Bacteria</taxon>
        <taxon>Bacillati</taxon>
        <taxon>Bacillota</taxon>
        <taxon>Clostridia</taxon>
        <taxon>Lachnospirales</taxon>
        <taxon>Lachnospiraceae</taxon>
        <taxon>Anaerocolumna</taxon>
    </lineage>
</organism>
<dbReference type="RefSeq" id="WP_161840111.1">
    <property type="nucleotide sequence ID" value="NZ_CP048000.1"/>
</dbReference>
<dbReference type="KEGG" id="anr:Ana3638_23005"/>
<dbReference type="Proteomes" id="UP000464314">
    <property type="component" value="Chromosome"/>
</dbReference>
<dbReference type="SUPFAM" id="SSF53335">
    <property type="entry name" value="S-adenosyl-L-methionine-dependent methyltransferases"/>
    <property type="match status" value="1"/>
</dbReference>
<sequence length="975" mass="112455">MLDYSKSFIEEQFPVSKISKESYKERKSGADQTLTGLGKWWGRKPLVMVRAIIIGALLPVSDDYKKDRDVFLEIMGMSNNCLLRRKIKQITIKEIYKNISEADQQKYFNIINDSPKIKGRLSANDKKYLQEMAFLNLSYDDKLTYCIRSEQMSDENINWHFVNAHLETNAHSIETLVNELSIKRYRKNVVVGDCFAGGGSNVFEPARMGCDVRASDLNPIAGLLTWSDLNLIGSTPDNYNKITEFQNLLFDTVVDKIDKLEVEDNENGDIAKFYVYCNEIICPECGYKVPLLPTLVFNVDNKSIIELIEEPETKTYNFKMLMNVSEEELKQADKKGTVSDAALNCPHCRKSTSILAIRGGGDSTKIRDWDIKDFIPKDNDVFTERLYAIKYITLKDKKQREVFRKKTGIDKPFGDTYYAIPTENDLKREKKIIEYVNSHFDEWQKRGYLPIAEIENGEKTIELERSRGWKYWHQLFNPRQLMMIGIMAETISQLADTKEKYAIGMLILHKCCDSNSKLCRWRTNSRQGITENTYYNQALNTLYNYGVRSSFSLYTVANLNFVNYPIKSNKTVVLEDAKLIDYNCNIWITDPPYADAVNYSELSEFFIAWDRTLLLKAFPEWYVDSKRALAIKGTGKSFNESMVAVYSNLTKHMTDNGMQIVMFTHQDTKVWAELSMILWSAGLRVTAAWCIATETDAVGIKQGNYVKGTVLMILKKQSSEETIFKDELYEEIRDSVKEQIDSMRELDKNDNPDFTDGDYLLAAYVAALKVLTSYKNIAGLDVQYELQKARNNPENSPVTQLINIARKEANDYLVPSEISTSVWKKLTAEERFYIKGIELELKGNKQMSSYQEIARVFGIRDYTAMLANTKANCVRVKNASEYKSSAMNDEKFGSSLIRNILMAIYVSVRDENALSGRNYLKSKFEENNQYWKYRNDIMELLDYLGKAKEKENMPKWKNDSEYALMLREALRNDSI</sequence>
<protein>
    <submittedName>
        <fullName evidence="2">DUF1156 domain-containing protein</fullName>
    </submittedName>
</protein>
<reference evidence="2 3" key="1">
    <citation type="submission" date="2020-01" db="EMBL/GenBank/DDBJ databases">
        <title>Genome analysis of Anaerocolumna sp. CBA3638.</title>
        <authorList>
            <person name="Kim J."/>
            <person name="Roh S.W."/>
        </authorList>
    </citation>
    <scope>NUCLEOTIDE SEQUENCE [LARGE SCALE GENOMIC DNA]</scope>
    <source>
        <strain evidence="2 3">CBA3638</strain>
    </source>
</reference>
<proteinExistence type="predicted"/>
<dbReference type="InterPro" id="IPR029063">
    <property type="entry name" value="SAM-dependent_MTases_sf"/>
</dbReference>
<evidence type="ECO:0000259" key="1">
    <source>
        <dbReference type="Pfam" id="PF06634"/>
    </source>
</evidence>
<accession>A0A6P1TSV7</accession>
<feature type="domain" description="DUF1156" evidence="1">
    <location>
        <begin position="12"/>
        <end position="73"/>
    </location>
</feature>
<dbReference type="AlphaFoldDB" id="A0A6P1TSV7"/>
<dbReference type="REBASE" id="366188">
    <property type="entry name" value="M.Asp3638ORF23005P"/>
</dbReference>
<gene>
    <name evidence="2" type="ORF">Ana3638_23005</name>
</gene>
<evidence type="ECO:0000313" key="2">
    <source>
        <dbReference type="EMBL" id="QHQ63289.1"/>
    </source>
</evidence>
<dbReference type="Pfam" id="PF06634">
    <property type="entry name" value="DUF1156"/>
    <property type="match status" value="1"/>
</dbReference>
<dbReference type="InterPro" id="IPR049953">
    <property type="entry name" value="Antiphage_assoc"/>
</dbReference>
<evidence type="ECO:0000313" key="3">
    <source>
        <dbReference type="Proteomes" id="UP000464314"/>
    </source>
</evidence>
<name>A0A6P1TSV7_9FIRM</name>